<comment type="caution">
    <text evidence="1">The sequence shown here is derived from an EMBL/GenBank/DDBJ whole genome shotgun (WGS) entry which is preliminary data.</text>
</comment>
<gene>
    <name evidence="1" type="ORF">QJ048_19545</name>
</gene>
<dbReference type="EMBL" id="JASBRG010000007">
    <property type="protein sequence ID" value="MDI3321995.1"/>
    <property type="molecule type" value="Genomic_DNA"/>
</dbReference>
<evidence type="ECO:0000313" key="2">
    <source>
        <dbReference type="Proteomes" id="UP001226434"/>
    </source>
</evidence>
<proteinExistence type="predicted"/>
<dbReference type="Gene3D" id="3.40.50.2300">
    <property type="match status" value="1"/>
</dbReference>
<reference evidence="1 2" key="1">
    <citation type="submission" date="2023-05" db="EMBL/GenBank/DDBJ databases">
        <title>Genome sequence of Pinibacter sp. MAH-24.</title>
        <authorList>
            <person name="Huq M.A."/>
        </authorList>
    </citation>
    <scope>NUCLEOTIDE SEQUENCE [LARGE SCALE GENOMIC DNA]</scope>
    <source>
        <strain evidence="1 2">MAH-24</strain>
    </source>
</reference>
<dbReference type="SUPFAM" id="SSF52172">
    <property type="entry name" value="CheY-like"/>
    <property type="match status" value="1"/>
</dbReference>
<dbReference type="RefSeq" id="WP_282336115.1">
    <property type="nucleotide sequence ID" value="NZ_JASBRG010000007.1"/>
</dbReference>
<keyword evidence="2" id="KW-1185">Reference proteome</keyword>
<evidence type="ECO:0008006" key="3">
    <source>
        <dbReference type="Google" id="ProtNLM"/>
    </source>
</evidence>
<dbReference type="InterPro" id="IPR011006">
    <property type="entry name" value="CheY-like_superfamily"/>
</dbReference>
<protein>
    <recommendedName>
        <fullName evidence="3">Response regulator</fullName>
    </recommendedName>
</protein>
<sequence length="217" mass="24923">MNNLLQFKNPGKEIAFLYLDDESSALHNFQVKVNSYNTNVDNDDAFKIRLQTTDDNVEAVGILESENNDVDVFICDHNMPTRKGLDLIKYFKSGSANDLIYVLYTGAGNVNNEIRRECANNDILLFAKTEEFSTLIGQIVNKANKQSNNPMENLYFKLTSDMIRSLQNIANHDPSFRIQIGSRFLKPNELINELNNRTQLGFEYLESYIEGLKFFNR</sequence>
<accession>A0ABT6RHE8</accession>
<evidence type="ECO:0000313" key="1">
    <source>
        <dbReference type="EMBL" id="MDI3321995.1"/>
    </source>
</evidence>
<name>A0ABT6RHE8_9BACT</name>
<organism evidence="1 2">
    <name type="scientific">Pinibacter soli</name>
    <dbReference type="NCBI Taxonomy" id="3044211"/>
    <lineage>
        <taxon>Bacteria</taxon>
        <taxon>Pseudomonadati</taxon>
        <taxon>Bacteroidota</taxon>
        <taxon>Chitinophagia</taxon>
        <taxon>Chitinophagales</taxon>
        <taxon>Chitinophagaceae</taxon>
        <taxon>Pinibacter</taxon>
    </lineage>
</organism>
<dbReference type="Proteomes" id="UP001226434">
    <property type="component" value="Unassembled WGS sequence"/>
</dbReference>